<proteinExistence type="predicted"/>
<sequence length="105" mass="11636">MTILKPPPVTVLSPSNPIQSRHVSLPHSSLRTGVRSRFSNNLNSCPNLLLQSQTAITTSYPSKEPPRLCRSVVAVRSQLRYPIISPDDHWGVWSAIFSIGAFGLW</sequence>
<dbReference type="AlphaFoldDB" id="A0A392Q012"/>
<organism evidence="1 2">
    <name type="scientific">Trifolium medium</name>
    <dbReference type="NCBI Taxonomy" id="97028"/>
    <lineage>
        <taxon>Eukaryota</taxon>
        <taxon>Viridiplantae</taxon>
        <taxon>Streptophyta</taxon>
        <taxon>Embryophyta</taxon>
        <taxon>Tracheophyta</taxon>
        <taxon>Spermatophyta</taxon>
        <taxon>Magnoliopsida</taxon>
        <taxon>eudicotyledons</taxon>
        <taxon>Gunneridae</taxon>
        <taxon>Pentapetalae</taxon>
        <taxon>rosids</taxon>
        <taxon>fabids</taxon>
        <taxon>Fabales</taxon>
        <taxon>Fabaceae</taxon>
        <taxon>Papilionoideae</taxon>
        <taxon>50 kb inversion clade</taxon>
        <taxon>NPAAA clade</taxon>
        <taxon>Hologalegina</taxon>
        <taxon>IRL clade</taxon>
        <taxon>Trifolieae</taxon>
        <taxon>Trifolium</taxon>
    </lineage>
</organism>
<evidence type="ECO:0000313" key="2">
    <source>
        <dbReference type="Proteomes" id="UP000265520"/>
    </source>
</evidence>
<comment type="caution">
    <text evidence="1">The sequence shown here is derived from an EMBL/GenBank/DDBJ whole genome shotgun (WGS) entry which is preliminary data.</text>
</comment>
<protein>
    <submittedName>
        <fullName evidence="1">Uncharacterized protein</fullName>
    </submittedName>
</protein>
<accession>A0A392Q012</accession>
<evidence type="ECO:0000313" key="1">
    <source>
        <dbReference type="EMBL" id="MCI17159.1"/>
    </source>
</evidence>
<name>A0A392Q012_9FABA</name>
<dbReference type="Proteomes" id="UP000265520">
    <property type="component" value="Unassembled WGS sequence"/>
</dbReference>
<keyword evidence="2" id="KW-1185">Reference proteome</keyword>
<dbReference type="EMBL" id="LXQA010104169">
    <property type="protein sequence ID" value="MCI17159.1"/>
    <property type="molecule type" value="Genomic_DNA"/>
</dbReference>
<reference evidence="1 2" key="1">
    <citation type="journal article" date="2018" name="Front. Plant Sci.">
        <title>Red Clover (Trifolium pratense) and Zigzag Clover (T. medium) - A Picture of Genomic Similarities and Differences.</title>
        <authorList>
            <person name="Dluhosova J."/>
            <person name="Istvanek J."/>
            <person name="Nedelnik J."/>
            <person name="Repkova J."/>
        </authorList>
    </citation>
    <scope>NUCLEOTIDE SEQUENCE [LARGE SCALE GENOMIC DNA]</scope>
    <source>
        <strain evidence="2">cv. 10/8</strain>
        <tissue evidence="1">Leaf</tissue>
    </source>
</reference>